<gene>
    <name evidence="1" type="ORF">SCALOS_LOCUS5853</name>
</gene>
<dbReference type="Proteomes" id="UP000789860">
    <property type="component" value="Unassembled WGS sequence"/>
</dbReference>
<proteinExistence type="predicted"/>
<dbReference type="EMBL" id="CAJVPM010010234">
    <property type="protein sequence ID" value="CAG8571109.1"/>
    <property type="molecule type" value="Genomic_DNA"/>
</dbReference>
<comment type="caution">
    <text evidence="1">The sequence shown here is derived from an EMBL/GenBank/DDBJ whole genome shotgun (WGS) entry which is preliminary data.</text>
</comment>
<name>A0ACA9M5N9_9GLOM</name>
<organism evidence="1 2">
    <name type="scientific">Scutellospora calospora</name>
    <dbReference type="NCBI Taxonomy" id="85575"/>
    <lineage>
        <taxon>Eukaryota</taxon>
        <taxon>Fungi</taxon>
        <taxon>Fungi incertae sedis</taxon>
        <taxon>Mucoromycota</taxon>
        <taxon>Glomeromycotina</taxon>
        <taxon>Glomeromycetes</taxon>
        <taxon>Diversisporales</taxon>
        <taxon>Gigasporaceae</taxon>
        <taxon>Scutellospora</taxon>
    </lineage>
</organism>
<accession>A0ACA9M5N9</accession>
<sequence length="345" mass="40220">TQIHNHSTSAHNQLELKSIRIQIMSSSSQSSPIRQRAKDLLCLQETAKRLTLYHSFISELYNFSLSSYSICEKYYNQLISTNYFYQSLLDNPNFNHENKRSRIDSSTSKEIEFERTEKLPSSTSEEIVVSDESYLSMEFERAEALIDKIRTGNQENREYTVTLTNKILELQRQVVDQNREISEHIQEVANIALLERELLYKDINSLIKVNNRFSLKNLLNYTSQLWLSKRNPVIVKFVETLTHYNLKTDSSNNDSSNSEKVYKRAMAIDLIYRSRHGRYMLEINLVASAIKYSIARSKIIINIDNHITCSGSYSHFYNWLGELSEREETLSNGLLFMAFDNEQKG</sequence>
<feature type="non-terminal residue" evidence="1">
    <location>
        <position position="1"/>
    </location>
</feature>
<protein>
    <submittedName>
        <fullName evidence="1">5003_t:CDS:1</fullName>
    </submittedName>
</protein>
<keyword evidence="2" id="KW-1185">Reference proteome</keyword>
<reference evidence="1" key="1">
    <citation type="submission" date="2021-06" db="EMBL/GenBank/DDBJ databases">
        <authorList>
            <person name="Kallberg Y."/>
            <person name="Tangrot J."/>
            <person name="Rosling A."/>
        </authorList>
    </citation>
    <scope>NUCLEOTIDE SEQUENCE</scope>
    <source>
        <strain evidence="1">AU212A</strain>
    </source>
</reference>
<evidence type="ECO:0000313" key="1">
    <source>
        <dbReference type="EMBL" id="CAG8571109.1"/>
    </source>
</evidence>
<evidence type="ECO:0000313" key="2">
    <source>
        <dbReference type="Proteomes" id="UP000789860"/>
    </source>
</evidence>